<dbReference type="InterPro" id="IPR001375">
    <property type="entry name" value="Peptidase_S9_cat"/>
</dbReference>
<protein>
    <recommendedName>
        <fullName evidence="2">Peptidase S9 prolyl oligopeptidase catalytic domain-containing protein</fullName>
    </recommendedName>
</protein>
<gene>
    <name evidence="3" type="ORF">L486_00225</name>
</gene>
<dbReference type="STRING" id="1331196.A0A1B9IYI0"/>
<proteinExistence type="predicted"/>
<feature type="domain" description="Peptidase S9 prolyl oligopeptidase catalytic" evidence="2">
    <location>
        <begin position="456"/>
        <end position="589"/>
    </location>
</feature>
<reference evidence="3 4" key="1">
    <citation type="submission" date="2013-07" db="EMBL/GenBank/DDBJ databases">
        <title>The Genome Sequence of Kwoniella mangroviensis CBS10435.</title>
        <authorList>
            <consortium name="The Broad Institute Genome Sequencing Platform"/>
            <person name="Cuomo C."/>
            <person name="Litvintseva A."/>
            <person name="Chen Y."/>
            <person name="Heitman J."/>
            <person name="Sun S."/>
            <person name="Springer D."/>
            <person name="Dromer F."/>
            <person name="Young S.K."/>
            <person name="Zeng Q."/>
            <person name="Gargeya S."/>
            <person name="Fitzgerald M."/>
            <person name="Abouelleil A."/>
            <person name="Alvarado L."/>
            <person name="Berlin A.M."/>
            <person name="Chapman S.B."/>
            <person name="Dewar J."/>
            <person name="Goldberg J."/>
            <person name="Griggs A."/>
            <person name="Gujja S."/>
            <person name="Hansen M."/>
            <person name="Howarth C."/>
            <person name="Imamovic A."/>
            <person name="Larimer J."/>
            <person name="McCowan C."/>
            <person name="Murphy C."/>
            <person name="Pearson M."/>
            <person name="Priest M."/>
            <person name="Roberts A."/>
            <person name="Saif S."/>
            <person name="Shea T."/>
            <person name="Sykes S."/>
            <person name="Wortman J."/>
            <person name="Nusbaum C."/>
            <person name="Birren B."/>
        </authorList>
    </citation>
    <scope>NUCLEOTIDE SEQUENCE [LARGE SCALE GENOMIC DNA]</scope>
    <source>
        <strain evidence="3 4">CBS 10435</strain>
    </source>
</reference>
<accession>A0A1B9IYI0</accession>
<dbReference type="PANTHER" id="PTHR43037">
    <property type="entry name" value="UNNAMED PRODUCT-RELATED"/>
    <property type="match status" value="1"/>
</dbReference>
<dbReference type="GO" id="GO:0008236">
    <property type="term" value="F:serine-type peptidase activity"/>
    <property type="evidence" value="ECO:0007669"/>
    <property type="project" value="InterPro"/>
</dbReference>
<dbReference type="Pfam" id="PF00326">
    <property type="entry name" value="Peptidase_S9"/>
    <property type="match status" value="1"/>
</dbReference>
<dbReference type="InterPro" id="IPR029058">
    <property type="entry name" value="AB_hydrolase_fold"/>
</dbReference>
<dbReference type="GO" id="GO:0006508">
    <property type="term" value="P:proteolysis"/>
    <property type="evidence" value="ECO:0007669"/>
    <property type="project" value="InterPro"/>
</dbReference>
<sequence>MKPDDKNVIVGTDWEAVGPFPSGMREHPLTGSSISAFLDPSIDPDLDFASRPYEDDESWPSELGNGGRVGWKEFQTGDDGWLDISYPEINWDQLRSDHGWSSLQYQSILRTSVAIPKVNDQSKTPFTIDVTQGVEYAFIPADHTEHTGPVEWYSGDIYAFSETPTGQREITSKTSNFARSLSLKPGKYTLLVKAIYEIRMFGDPGLSVSPTIRLKVLAELDRVEEMEVIDGLGEMPDMLDGWFMGDWISVGIRVADGKEDIEVIGVESSFGSSLSLSLPGGARVTPGQTRPVSIKLEQRRSLPSYLQSIKIKFRVKVGSEEKDYIWHPRSKHFHLKDNDQIPPFRITFSSSSSTTFSTSVIPASISHAMIVPPPNPNSFPKPAATDQLRPVLLVLHGAGVDITEPMMPQAVPSIPDHWVVLPTGRNEWGEDWHGSSMQDVWSVREAFGRIIQKIGIEVSNETILMGHSNGGQGAWHLAARYPDRIVGMVAASGWLTIQDYVPYTEQTSRHYADPSLMGILSSSLSPFNNDLYLSNLVNIPILVIHGSDDDNVPPRHSRSYLSILSSWAGKQDGGVVKYLEVEKKGHWWDDVIKSTDVVNFITNIPKKKSWDEQRKEGFTLTTANPQENGGRAGIRIVELDIPGRIGRLDVNARQWRDSNPAKPLDLRGMNIKKIELISQLTNEKKILLRSPIQGGWTQSVMNGPLTPPRAYGPMIRILSTAGPMVIICPDIPRLKDVAKGITHDLYVYHRLDSEIIDDREGLLKVAKGQIGESNLVVLGRPDENLFVNWMIKQGKIPLEFPTKGVMLIEDKVVYDRGAGIIALHPHPTSFKALSMLIAGNDDLGLELAARLFPIRTGVMLPDWTVVGPQARWKSAGGFIGAGFWDGEWGWSNSMSWMDR</sequence>
<evidence type="ECO:0000313" key="4">
    <source>
        <dbReference type="Proteomes" id="UP000092583"/>
    </source>
</evidence>
<dbReference type="EMBL" id="KI669459">
    <property type="protein sequence ID" value="OCF60590.1"/>
    <property type="molecule type" value="Genomic_DNA"/>
</dbReference>
<dbReference type="Proteomes" id="UP000092583">
    <property type="component" value="Unassembled WGS sequence"/>
</dbReference>
<organism evidence="3 4">
    <name type="scientific">Kwoniella mangroviensis CBS 10435</name>
    <dbReference type="NCBI Taxonomy" id="1331196"/>
    <lineage>
        <taxon>Eukaryota</taxon>
        <taxon>Fungi</taxon>
        <taxon>Dikarya</taxon>
        <taxon>Basidiomycota</taxon>
        <taxon>Agaricomycotina</taxon>
        <taxon>Tremellomycetes</taxon>
        <taxon>Tremellales</taxon>
        <taxon>Cryptococcaceae</taxon>
        <taxon>Kwoniella</taxon>
    </lineage>
</organism>
<keyword evidence="4" id="KW-1185">Reference proteome</keyword>
<dbReference type="PANTHER" id="PTHR43037:SF4">
    <property type="entry name" value="PEPTIDASE S9 PROLYL OLIGOPEPTIDASE CATALYTIC DOMAIN-CONTAINING PROTEIN"/>
    <property type="match status" value="1"/>
</dbReference>
<evidence type="ECO:0000313" key="3">
    <source>
        <dbReference type="EMBL" id="OCF60590.1"/>
    </source>
</evidence>
<dbReference type="OrthoDB" id="449091at2759"/>
<evidence type="ECO:0000256" key="1">
    <source>
        <dbReference type="ARBA" id="ARBA00022729"/>
    </source>
</evidence>
<dbReference type="AlphaFoldDB" id="A0A1B9IYI0"/>
<dbReference type="SUPFAM" id="SSF53474">
    <property type="entry name" value="alpha/beta-Hydrolases"/>
    <property type="match status" value="1"/>
</dbReference>
<evidence type="ECO:0000259" key="2">
    <source>
        <dbReference type="Pfam" id="PF00326"/>
    </source>
</evidence>
<name>A0A1B9IYI0_9TREE</name>
<keyword evidence="1" id="KW-0732">Signal</keyword>
<dbReference type="InterPro" id="IPR050955">
    <property type="entry name" value="Plant_Biomass_Hydrol_Est"/>
</dbReference>
<reference evidence="4" key="2">
    <citation type="submission" date="2013-12" db="EMBL/GenBank/DDBJ databases">
        <title>Evolution of pathogenesis and genome organization in the Tremellales.</title>
        <authorList>
            <person name="Cuomo C."/>
            <person name="Litvintseva A."/>
            <person name="Heitman J."/>
            <person name="Chen Y."/>
            <person name="Sun S."/>
            <person name="Springer D."/>
            <person name="Dromer F."/>
            <person name="Young S."/>
            <person name="Zeng Q."/>
            <person name="Chapman S."/>
            <person name="Gujja S."/>
            <person name="Saif S."/>
            <person name="Birren B."/>
        </authorList>
    </citation>
    <scope>NUCLEOTIDE SEQUENCE [LARGE SCALE GENOMIC DNA]</scope>
    <source>
        <strain evidence="4">CBS 10435</strain>
    </source>
</reference>
<dbReference type="Gene3D" id="3.40.50.1820">
    <property type="entry name" value="alpha/beta hydrolase"/>
    <property type="match status" value="1"/>
</dbReference>